<name>A0A7Z1S6M3_STAHA</name>
<sequence>MSNISIEIDNDFINQLVQEKVESILSNYKREVAAVDIKDLVTITGLSKSTLVNKIVVEPEIVEITRRVGTRVLYLYPQVLDAYQKILNRINN</sequence>
<dbReference type="EMBL" id="PGWX01000550">
    <property type="protein sequence ID" value="PPJ69384.1"/>
    <property type="molecule type" value="Genomic_DNA"/>
</dbReference>
<protein>
    <submittedName>
        <fullName evidence="1">Uncharacterized protein</fullName>
    </submittedName>
</protein>
<comment type="caution">
    <text evidence="1">The sequence shown here is derived from an EMBL/GenBank/DDBJ whole genome shotgun (WGS) entry which is preliminary data.</text>
</comment>
<organism evidence="1 2">
    <name type="scientific">Staphylococcus haemolyticus</name>
    <dbReference type="NCBI Taxonomy" id="1283"/>
    <lineage>
        <taxon>Bacteria</taxon>
        <taxon>Bacillati</taxon>
        <taxon>Bacillota</taxon>
        <taxon>Bacilli</taxon>
        <taxon>Bacillales</taxon>
        <taxon>Staphylococcaceae</taxon>
        <taxon>Staphylococcus</taxon>
    </lineage>
</organism>
<reference evidence="1 2" key="1">
    <citation type="submission" date="2017-11" db="EMBL/GenBank/DDBJ databases">
        <authorList>
            <person name="Founou R.C."/>
            <person name="Founou L."/>
            <person name="Allam M."/>
            <person name="Ismail A."/>
            <person name="Essack S.Y."/>
        </authorList>
    </citation>
    <scope>NUCLEOTIDE SEQUENCE [LARGE SCALE GENOMIC DNA]</scope>
    <source>
        <strain evidence="1 2">G811N2B1</strain>
    </source>
</reference>
<evidence type="ECO:0000313" key="2">
    <source>
        <dbReference type="Proteomes" id="UP000238153"/>
    </source>
</evidence>
<proteinExistence type="predicted"/>
<dbReference type="Proteomes" id="UP000238153">
    <property type="component" value="Unassembled WGS sequence"/>
</dbReference>
<gene>
    <name evidence="1" type="ORF">CV019_13940</name>
</gene>
<dbReference type="RefSeq" id="WP_033079993.1">
    <property type="nucleotide sequence ID" value="NZ_CAWLDF010000018.1"/>
</dbReference>
<evidence type="ECO:0000313" key="1">
    <source>
        <dbReference type="EMBL" id="PPJ69384.1"/>
    </source>
</evidence>
<dbReference type="AlphaFoldDB" id="A0A7Z1S6M3"/>
<accession>A0A7Z1S6M3</accession>